<evidence type="ECO:0000313" key="1">
    <source>
        <dbReference type="EMBL" id="KAK6333133.1"/>
    </source>
</evidence>
<dbReference type="Proteomes" id="UP001313282">
    <property type="component" value="Unassembled WGS sequence"/>
</dbReference>
<dbReference type="AlphaFoldDB" id="A0AAN8RC38"/>
<gene>
    <name evidence="1" type="ORF">TWF718_010956</name>
</gene>
<evidence type="ECO:0000313" key="2">
    <source>
        <dbReference type="Proteomes" id="UP001313282"/>
    </source>
</evidence>
<name>A0AAN8RC38_9PEZI</name>
<protein>
    <submittedName>
        <fullName evidence="1">Uncharacterized protein</fullName>
    </submittedName>
</protein>
<dbReference type="EMBL" id="JAVHNR010000009">
    <property type="protein sequence ID" value="KAK6333133.1"/>
    <property type="molecule type" value="Genomic_DNA"/>
</dbReference>
<keyword evidence="2" id="KW-1185">Reference proteome</keyword>
<sequence>MKLPPLPPPQLLLLQTLSHEISNLYSTRVPLPTNHPVLKEDFDPDKVIKPVLSTYYPQFLRLFGEGEYVEIWIGFNGALLRVWEWGDVEMAVDGFWEGVGRYFVVRKEDITSRSSLESL</sequence>
<comment type="caution">
    <text evidence="1">The sequence shown here is derived from an EMBL/GenBank/DDBJ whole genome shotgun (WGS) entry which is preliminary data.</text>
</comment>
<reference evidence="1 2" key="1">
    <citation type="submission" date="2019-10" db="EMBL/GenBank/DDBJ databases">
        <authorList>
            <person name="Palmer J.M."/>
        </authorList>
    </citation>
    <scope>NUCLEOTIDE SEQUENCE [LARGE SCALE GENOMIC DNA]</scope>
    <source>
        <strain evidence="1 2">TWF718</strain>
    </source>
</reference>
<organism evidence="1 2">
    <name type="scientific">Orbilia javanica</name>
    <dbReference type="NCBI Taxonomy" id="47235"/>
    <lineage>
        <taxon>Eukaryota</taxon>
        <taxon>Fungi</taxon>
        <taxon>Dikarya</taxon>
        <taxon>Ascomycota</taxon>
        <taxon>Pezizomycotina</taxon>
        <taxon>Orbiliomycetes</taxon>
        <taxon>Orbiliales</taxon>
        <taxon>Orbiliaceae</taxon>
        <taxon>Orbilia</taxon>
    </lineage>
</organism>
<proteinExistence type="predicted"/>
<accession>A0AAN8RC38</accession>